<comment type="function">
    <text evidence="2">Catalyzes the condensation of isopentenyl diphosphate (IPP) with allylic pyrophosphates generating different type of terpenoids.</text>
</comment>
<dbReference type="InterPro" id="IPR001441">
    <property type="entry name" value="UPP_synth-like"/>
</dbReference>
<dbReference type="PROSITE" id="PS01066">
    <property type="entry name" value="UPP_SYNTHASE"/>
    <property type="match status" value="1"/>
</dbReference>
<dbReference type="EMBL" id="BJYL01000004">
    <property type="protein sequence ID" value="GEN81996.1"/>
    <property type="molecule type" value="Genomic_DNA"/>
</dbReference>
<protein>
    <recommendedName>
        <fullName evidence="2">Isoprenyl transferase</fullName>
        <ecNumber evidence="2">2.5.1.-</ecNumber>
    </recommendedName>
</protein>
<dbReference type="PANTHER" id="PTHR10291:SF0">
    <property type="entry name" value="DEHYDRODOLICHYL DIPHOSPHATE SYNTHASE 2"/>
    <property type="match status" value="1"/>
</dbReference>
<keyword evidence="4" id="KW-1185">Reference proteome</keyword>
<feature type="binding site" evidence="2">
    <location>
        <position position="89"/>
    </location>
    <ligand>
        <name>substrate</name>
    </ligand>
</feature>
<dbReference type="InterPro" id="IPR036424">
    <property type="entry name" value="UPP_synth-like_sf"/>
</dbReference>
<feature type="binding site" evidence="2">
    <location>
        <position position="51"/>
    </location>
    <ligand>
        <name>substrate</name>
    </ligand>
</feature>
<dbReference type="RefSeq" id="WP_147054616.1">
    <property type="nucleotide sequence ID" value="NZ_BJYL01000004.1"/>
</dbReference>
<dbReference type="Pfam" id="PF01255">
    <property type="entry name" value="Prenyltransf"/>
    <property type="match status" value="1"/>
</dbReference>
<feature type="binding site" evidence="2">
    <location>
        <position position="38"/>
    </location>
    <ligand>
        <name>Mg(2+)</name>
        <dbReference type="ChEBI" id="CHEBI:18420"/>
    </ligand>
</feature>
<organism evidence="3 4">
    <name type="scientific">Sporosarcina luteola</name>
    <dbReference type="NCBI Taxonomy" id="582850"/>
    <lineage>
        <taxon>Bacteria</taxon>
        <taxon>Bacillati</taxon>
        <taxon>Bacillota</taxon>
        <taxon>Bacilli</taxon>
        <taxon>Bacillales</taxon>
        <taxon>Caryophanaceae</taxon>
        <taxon>Sporosarcina</taxon>
    </lineage>
</organism>
<dbReference type="FunFam" id="3.40.1180.10:FF:000001">
    <property type="entry name" value="(2E,6E)-farnesyl-diphosphate-specific ditrans,polycis-undecaprenyl-diphosphate synthase"/>
    <property type="match status" value="1"/>
</dbReference>
<comment type="similarity">
    <text evidence="2">Belongs to the UPP synthase family.</text>
</comment>
<feature type="binding site" evidence="2">
    <location>
        <begin position="39"/>
        <end position="42"/>
    </location>
    <ligand>
        <name>substrate</name>
    </ligand>
</feature>
<reference evidence="3 4" key="1">
    <citation type="submission" date="2019-07" db="EMBL/GenBank/DDBJ databases">
        <title>Whole genome shotgun sequence of Sporosarcina luteola NBRC 105378.</title>
        <authorList>
            <person name="Hosoyama A."/>
            <person name="Uohara A."/>
            <person name="Ohji S."/>
            <person name="Ichikawa N."/>
        </authorList>
    </citation>
    <scope>NUCLEOTIDE SEQUENCE [LARGE SCALE GENOMIC DNA]</scope>
    <source>
        <strain evidence="3 4">NBRC 105378</strain>
    </source>
</reference>
<keyword evidence="1 2" id="KW-0808">Transferase</keyword>
<comment type="cofactor">
    <cofactor evidence="2">
        <name>Mg(2+)</name>
        <dbReference type="ChEBI" id="CHEBI:18420"/>
    </cofactor>
    <text evidence="2">Binds 2 magnesium ions per subunit.</text>
</comment>
<evidence type="ECO:0000256" key="2">
    <source>
        <dbReference type="HAMAP-Rule" id="MF_01139"/>
    </source>
</evidence>
<dbReference type="GO" id="GO:0016094">
    <property type="term" value="P:polyprenol biosynthetic process"/>
    <property type="evidence" value="ECO:0007669"/>
    <property type="project" value="TreeGrafter"/>
</dbReference>
<sequence length="264" mass="30218">MLDKLLRKKNVETESSLSNRLTNVKSRAIPSHVAIIMDGNGRWARQRSLPRIAGHHEGMKTVRKITRVANDIGIKVLTLYAFSTENWKRPKMEIDFLMKLPGEFLTTYLPELIEQNVKVEMIGNYDALPPHTKESILKAVKATSMNDGLVLNFAMNYGSRLEIVETVKEIVQKAVTNQISIDDIDESMINAHLMTSHLPEPDLLIRTSGEVRLSNFMLWQLAYSEFSFTDVLWPDFDESCMLNAIEEFQMRNRRFGSVEGDKEV</sequence>
<evidence type="ECO:0000313" key="4">
    <source>
        <dbReference type="Proteomes" id="UP000321901"/>
    </source>
</evidence>
<dbReference type="GO" id="GO:0030145">
    <property type="term" value="F:manganese ion binding"/>
    <property type="evidence" value="ECO:0007669"/>
    <property type="project" value="TreeGrafter"/>
</dbReference>
<gene>
    <name evidence="3" type="primary">uppS_1</name>
    <name evidence="3" type="ORF">SLU01_03080</name>
</gene>
<feature type="binding site" evidence="2">
    <location>
        <position position="55"/>
    </location>
    <ligand>
        <name>substrate</name>
    </ligand>
</feature>
<dbReference type="InterPro" id="IPR018520">
    <property type="entry name" value="UPP_synth-like_CS"/>
</dbReference>
<proteinExistence type="inferred from homology"/>
<dbReference type="HAMAP" id="MF_01139">
    <property type="entry name" value="ISPT"/>
    <property type="match status" value="1"/>
</dbReference>
<accession>A0A511Z3I3</accession>
<feature type="binding site" evidence="2">
    <location>
        <position position="206"/>
    </location>
    <ligand>
        <name>substrate</name>
    </ligand>
</feature>
<evidence type="ECO:0000313" key="3">
    <source>
        <dbReference type="EMBL" id="GEN81996.1"/>
    </source>
</evidence>
<feature type="active site" description="Proton acceptor" evidence="2">
    <location>
        <position position="86"/>
    </location>
</feature>
<dbReference type="GO" id="GO:0005829">
    <property type="term" value="C:cytosol"/>
    <property type="evidence" value="ECO:0007669"/>
    <property type="project" value="TreeGrafter"/>
</dbReference>
<comment type="subunit">
    <text evidence="2">Homodimer.</text>
</comment>
<dbReference type="EC" id="2.5.1.-" evidence="2"/>
<dbReference type="GO" id="GO:0000287">
    <property type="term" value="F:magnesium ion binding"/>
    <property type="evidence" value="ECO:0007669"/>
    <property type="project" value="UniProtKB-UniRule"/>
</dbReference>
<name>A0A511Z3I3_9BACL</name>
<feature type="binding site" evidence="2">
    <location>
        <begin position="83"/>
        <end position="85"/>
    </location>
    <ligand>
        <name>substrate</name>
    </ligand>
</feature>
<dbReference type="CDD" id="cd00475">
    <property type="entry name" value="Cis_IPPS"/>
    <property type="match status" value="1"/>
</dbReference>
<dbReference type="NCBIfam" id="NF011405">
    <property type="entry name" value="PRK14830.1"/>
    <property type="match status" value="1"/>
</dbReference>
<keyword evidence="2" id="KW-0479">Metal-binding</keyword>
<dbReference type="GO" id="GO:0008834">
    <property type="term" value="F:ditrans,polycis-undecaprenyl-diphosphate synthase [(2E,6E)-farnesyl-diphosphate specific] activity"/>
    <property type="evidence" value="ECO:0007669"/>
    <property type="project" value="TreeGrafter"/>
</dbReference>
<comment type="caution">
    <text evidence="3">The sequence shown here is derived from an EMBL/GenBank/DDBJ whole genome shotgun (WGS) entry which is preliminary data.</text>
</comment>
<feature type="binding site" evidence="2">
    <location>
        <begin position="212"/>
        <end position="214"/>
    </location>
    <ligand>
        <name>substrate</name>
    </ligand>
</feature>
<feature type="active site" evidence="2">
    <location>
        <position position="38"/>
    </location>
</feature>
<keyword evidence="2" id="KW-0460">Magnesium</keyword>
<dbReference type="SUPFAM" id="SSF64005">
    <property type="entry name" value="Undecaprenyl diphosphate synthase"/>
    <property type="match status" value="1"/>
</dbReference>
<dbReference type="AlphaFoldDB" id="A0A511Z3I3"/>
<feature type="binding site" evidence="2">
    <location>
        <position position="225"/>
    </location>
    <ligand>
        <name>Mg(2+)</name>
        <dbReference type="ChEBI" id="CHEBI:18420"/>
    </ligand>
</feature>
<dbReference type="Gene3D" id="3.40.1180.10">
    <property type="entry name" value="Decaprenyl diphosphate synthase-like"/>
    <property type="match status" value="1"/>
</dbReference>
<feature type="binding site" evidence="2">
    <location>
        <position position="43"/>
    </location>
    <ligand>
        <name>substrate</name>
    </ligand>
</feature>
<dbReference type="OrthoDB" id="4191603at2"/>
<evidence type="ECO:0000256" key="1">
    <source>
        <dbReference type="ARBA" id="ARBA00022679"/>
    </source>
</evidence>
<dbReference type="Proteomes" id="UP000321901">
    <property type="component" value="Unassembled WGS sequence"/>
</dbReference>
<feature type="binding site" evidence="2">
    <location>
        <position position="87"/>
    </location>
    <ligand>
        <name>substrate</name>
    </ligand>
</feature>
<dbReference type="NCBIfam" id="TIGR00055">
    <property type="entry name" value="uppS"/>
    <property type="match status" value="1"/>
</dbReference>
<dbReference type="PANTHER" id="PTHR10291">
    <property type="entry name" value="DEHYDRODOLICHYL DIPHOSPHATE SYNTHASE FAMILY MEMBER"/>
    <property type="match status" value="1"/>
</dbReference>